<organism evidence="4 5">
    <name type="scientific">Methylomonas rivi</name>
    <dbReference type="NCBI Taxonomy" id="2952226"/>
    <lineage>
        <taxon>Bacteria</taxon>
        <taxon>Pseudomonadati</taxon>
        <taxon>Pseudomonadota</taxon>
        <taxon>Gammaproteobacteria</taxon>
        <taxon>Methylococcales</taxon>
        <taxon>Methylococcaceae</taxon>
        <taxon>Methylomonas</taxon>
    </lineage>
</organism>
<comment type="function">
    <text evidence="1">Required for ubiquinone (coenzyme Q) biosynthesis. Binds hydrophobic ubiquinone biosynthetic intermediates via its SCP2 domain and is essential for the stability of the Ubi complex. May constitute a docking platform where Ubi enzymes assemble and access their SCP2-bound polyprenyl substrates.</text>
</comment>
<keyword evidence="5" id="KW-1185">Reference proteome</keyword>
<evidence type="ECO:0000313" key="5">
    <source>
        <dbReference type="Proteomes" id="UP001524586"/>
    </source>
</evidence>
<dbReference type="Pfam" id="PF02036">
    <property type="entry name" value="SCP2"/>
    <property type="match status" value="1"/>
</dbReference>
<dbReference type="PANTHER" id="PTHR38693">
    <property type="entry name" value="UBIQUINONE BIOSYNTHESIS PROTEIN UBIJ"/>
    <property type="match status" value="1"/>
</dbReference>
<comment type="caution">
    <text evidence="4">The sequence shown here is derived from an EMBL/GenBank/DDBJ whole genome shotgun (WGS) entry which is preliminary data.</text>
</comment>
<proteinExistence type="inferred from homology"/>
<dbReference type="InterPro" id="IPR003033">
    <property type="entry name" value="SCP2_sterol-bd_dom"/>
</dbReference>
<reference evidence="4 5" key="1">
    <citation type="submission" date="2022-07" db="EMBL/GenBank/DDBJ databases">
        <title>Methylomonas rivi sp. nov., Methylomonas rosea sp. nov., Methylomonas aureus sp. nov. and Methylomonas subterranea sp. nov., four novel methanotrophs isolated from a freshwater creek and the deep terrestrial subsurface.</title>
        <authorList>
            <person name="Abin C."/>
            <person name="Sankaranarayanan K."/>
            <person name="Garner C."/>
            <person name="Sindelar R."/>
            <person name="Kotary K."/>
            <person name="Garner R."/>
            <person name="Barclay S."/>
            <person name="Lawson P."/>
            <person name="Krumholz L."/>
        </authorList>
    </citation>
    <scope>NUCLEOTIDE SEQUENCE [LARGE SCALE GENOMIC DNA]</scope>
    <source>
        <strain evidence="4 5">WSC-6</strain>
    </source>
</reference>
<keyword evidence="2" id="KW-0175">Coiled coil</keyword>
<dbReference type="Gene3D" id="3.30.1050.10">
    <property type="entry name" value="SCP2 sterol-binding domain"/>
    <property type="match status" value="1"/>
</dbReference>
<gene>
    <name evidence="1" type="primary">ubiJ</name>
    <name evidence="4" type="ORF">NP596_09100</name>
</gene>
<name>A0ABT1U5G0_9GAMM</name>
<comment type="pathway">
    <text evidence="1">Cofactor biosynthesis; ubiquinone biosynthesis.</text>
</comment>
<feature type="domain" description="SCP2" evidence="3">
    <location>
        <begin position="20"/>
        <end position="118"/>
    </location>
</feature>
<protein>
    <recommendedName>
        <fullName evidence="1">Ubiquinone biosynthesis accessory factor UbiJ</fullName>
    </recommendedName>
</protein>
<keyword evidence="1" id="KW-0963">Cytoplasm</keyword>
<dbReference type="InterPro" id="IPR038989">
    <property type="entry name" value="UbiJ"/>
</dbReference>
<dbReference type="HAMAP" id="MF_02215">
    <property type="entry name" value="UbiJ"/>
    <property type="match status" value="1"/>
</dbReference>
<accession>A0ABT1U5G0</accession>
<evidence type="ECO:0000259" key="3">
    <source>
        <dbReference type="Pfam" id="PF02036"/>
    </source>
</evidence>
<dbReference type="Proteomes" id="UP001524586">
    <property type="component" value="Unassembled WGS sequence"/>
</dbReference>
<dbReference type="InterPro" id="IPR036527">
    <property type="entry name" value="SCP2_sterol-bd_dom_sf"/>
</dbReference>
<dbReference type="SUPFAM" id="SSF55718">
    <property type="entry name" value="SCP-like"/>
    <property type="match status" value="1"/>
</dbReference>
<dbReference type="PANTHER" id="PTHR38693:SF1">
    <property type="entry name" value="UBIQUINONE BIOSYNTHESIS ACCESSORY FACTOR UBIJ"/>
    <property type="match status" value="1"/>
</dbReference>
<feature type="coiled-coil region" evidence="2">
    <location>
        <begin position="186"/>
        <end position="213"/>
    </location>
</feature>
<evidence type="ECO:0000313" key="4">
    <source>
        <dbReference type="EMBL" id="MCQ8128615.1"/>
    </source>
</evidence>
<sequence length="214" mass="23987">MTGNLTHIKPLLISVLETALNSYLTLDEQIEQYLAPMAGKVIAVHITPFNETLYLCPAHDRMQMLESYAGEADARLSGSLSALGLMGLSATPMHALFKGEVRIEGDTQLAHKLQRLFEKLDINLEAKLARYTGDRFAQRLSGLLRGSRDWTRHALTSFRLNLEEFLQEETRDLPAKAEAELTFQQIDALRGDADRLDARVERLTAALHKASELQ</sequence>
<keyword evidence="1" id="KW-0831">Ubiquinone biosynthesis</keyword>
<dbReference type="RefSeq" id="WP_256615007.1">
    <property type="nucleotide sequence ID" value="NZ_JANIBK010000036.1"/>
</dbReference>
<evidence type="ECO:0000256" key="2">
    <source>
        <dbReference type="SAM" id="Coils"/>
    </source>
</evidence>
<evidence type="ECO:0000256" key="1">
    <source>
        <dbReference type="HAMAP-Rule" id="MF_02215"/>
    </source>
</evidence>
<dbReference type="EMBL" id="JANIBK010000036">
    <property type="protein sequence ID" value="MCQ8128615.1"/>
    <property type="molecule type" value="Genomic_DNA"/>
</dbReference>
<comment type="similarity">
    <text evidence="1">Belongs to the UbiJ family.</text>
</comment>
<comment type="subcellular location">
    <subcellularLocation>
        <location evidence="1">Cytoplasm</location>
    </subcellularLocation>
</comment>